<dbReference type="PANTHER" id="PTHR33747">
    <property type="entry name" value="UPF0225 PROTEIN SCO1677"/>
    <property type="match status" value="1"/>
</dbReference>
<dbReference type="InterPro" id="IPR004027">
    <property type="entry name" value="SEC_C_motif"/>
</dbReference>
<evidence type="ECO:0000313" key="1">
    <source>
        <dbReference type="EMBL" id="NEZ47537.1"/>
    </source>
</evidence>
<gene>
    <name evidence="1" type="ORF">FDF74_10070</name>
</gene>
<accession>A0A6M0RCK2</accession>
<dbReference type="AlphaFoldDB" id="A0A6M0RCK2"/>
<organism evidence="1 2">
    <name type="scientific">Clostridium niameyense</name>
    <dbReference type="NCBI Taxonomy" id="1622073"/>
    <lineage>
        <taxon>Bacteria</taxon>
        <taxon>Bacillati</taxon>
        <taxon>Bacillota</taxon>
        <taxon>Clostridia</taxon>
        <taxon>Eubacteriales</taxon>
        <taxon>Clostridiaceae</taxon>
        <taxon>Clostridium</taxon>
    </lineage>
</organism>
<dbReference type="PANTHER" id="PTHR33747:SF1">
    <property type="entry name" value="ADENYLATE CYCLASE-ASSOCIATED CAP C-TERMINAL DOMAIN-CONTAINING PROTEIN"/>
    <property type="match status" value="1"/>
</dbReference>
<comment type="caution">
    <text evidence="1">The sequence shown here is derived from an EMBL/GenBank/DDBJ whole genome shotgun (WGS) entry which is preliminary data.</text>
</comment>
<protein>
    <submittedName>
        <fullName evidence="1">Zinc chelation protein SecC</fullName>
    </submittedName>
</protein>
<evidence type="ECO:0000313" key="2">
    <source>
        <dbReference type="Proteomes" id="UP000473885"/>
    </source>
</evidence>
<sequence>MSFDNLENLSNTKYSLEELLNNLTKNELTDIRKTLDVKGVSKLAKKDLVEVLNNNIQSNLDQIIDKIDFYQYVFLNKYIKESEYISDNLEKCQDELISLRNMGLAFQISSNNENLVVIPQEVEETIKNKVVDNKEFNLGFFISNEVLKAIEVLLHYYGALEIDELYPMLNNLSKNLSDGKDIEIEFDKRYLENILSEHNRNYYGIENKGDAFYSKNVIDLYYVLDGHKRVAYLDYYDLHIDEIRNFNQKEFYIKELKELKKCLNDNLNMSSEKLDKVVLLASYMLKNAFSIDYILDTIKGKVYISDKGLEEKINYCLIEANDRIGKWCLRGYSINEIKKKQKELYNKSYNKQKIGRNDPCPCGSGKKYKKCCMKNKKSDI</sequence>
<keyword evidence="2" id="KW-1185">Reference proteome</keyword>
<dbReference type="EMBL" id="SXDP01000008">
    <property type="protein sequence ID" value="NEZ47537.1"/>
    <property type="molecule type" value="Genomic_DNA"/>
</dbReference>
<dbReference type="Pfam" id="PF02810">
    <property type="entry name" value="SEC-C"/>
    <property type="match status" value="1"/>
</dbReference>
<proteinExistence type="predicted"/>
<reference evidence="1 2" key="1">
    <citation type="submission" date="2019-04" db="EMBL/GenBank/DDBJ databases">
        <title>Genome sequencing of Clostridium botulinum Groups I-IV and Clostridium butyricum.</title>
        <authorList>
            <person name="Brunt J."/>
            <person name="Van Vliet A.H.M."/>
            <person name="Stringer S.C."/>
            <person name="Carter A.T."/>
            <person name="Peck M.W."/>
        </authorList>
    </citation>
    <scope>NUCLEOTIDE SEQUENCE [LARGE SCALE GENOMIC DNA]</scope>
    <source>
        <strain evidence="1 2">IFR 18/094</strain>
    </source>
</reference>
<dbReference type="Proteomes" id="UP000473885">
    <property type="component" value="Unassembled WGS sequence"/>
</dbReference>
<dbReference type="SUPFAM" id="SSF103642">
    <property type="entry name" value="Sec-C motif"/>
    <property type="match status" value="1"/>
</dbReference>
<name>A0A6M0RCK2_9CLOT</name>
<dbReference type="Gene3D" id="3.10.450.50">
    <property type="match status" value="1"/>
</dbReference>